<dbReference type="InterPro" id="IPR001867">
    <property type="entry name" value="OmpR/PhoB-type_DNA-bd"/>
</dbReference>
<feature type="domain" description="Response regulatory" evidence="4">
    <location>
        <begin position="3"/>
        <end position="117"/>
    </location>
</feature>
<dbReference type="CDD" id="cd00383">
    <property type="entry name" value="trans_reg_C"/>
    <property type="match status" value="1"/>
</dbReference>
<dbReference type="Gene3D" id="6.10.250.690">
    <property type="match status" value="1"/>
</dbReference>
<dbReference type="GO" id="GO:0006355">
    <property type="term" value="P:regulation of DNA-templated transcription"/>
    <property type="evidence" value="ECO:0007669"/>
    <property type="project" value="InterPro"/>
</dbReference>
<dbReference type="InterPro" id="IPR011006">
    <property type="entry name" value="CheY-like_superfamily"/>
</dbReference>
<keyword evidence="2" id="KW-0597">Phosphoprotein</keyword>
<dbReference type="GO" id="GO:0000156">
    <property type="term" value="F:phosphorelay response regulator activity"/>
    <property type="evidence" value="ECO:0007669"/>
    <property type="project" value="TreeGrafter"/>
</dbReference>
<evidence type="ECO:0000256" key="2">
    <source>
        <dbReference type="PROSITE-ProRule" id="PRU00169"/>
    </source>
</evidence>
<dbReference type="PROSITE" id="PS51755">
    <property type="entry name" value="OMPR_PHOB"/>
    <property type="match status" value="1"/>
</dbReference>
<keyword evidence="1 3" id="KW-0238">DNA-binding</keyword>
<dbReference type="GO" id="GO:0005829">
    <property type="term" value="C:cytosol"/>
    <property type="evidence" value="ECO:0007669"/>
    <property type="project" value="TreeGrafter"/>
</dbReference>
<protein>
    <submittedName>
        <fullName evidence="6">DNA-binding response OmpR family regulator</fullName>
    </submittedName>
</protein>
<proteinExistence type="predicted"/>
<dbReference type="Pfam" id="PF00072">
    <property type="entry name" value="Response_reg"/>
    <property type="match status" value="1"/>
</dbReference>
<dbReference type="InterPro" id="IPR036388">
    <property type="entry name" value="WH-like_DNA-bd_sf"/>
</dbReference>
<dbReference type="SMART" id="SM00862">
    <property type="entry name" value="Trans_reg_C"/>
    <property type="match status" value="1"/>
</dbReference>
<dbReference type="Pfam" id="PF00486">
    <property type="entry name" value="Trans_reg_C"/>
    <property type="match status" value="1"/>
</dbReference>
<feature type="domain" description="OmpR/PhoB-type" evidence="5">
    <location>
        <begin position="128"/>
        <end position="222"/>
    </location>
</feature>
<dbReference type="GO" id="GO:0032993">
    <property type="term" value="C:protein-DNA complex"/>
    <property type="evidence" value="ECO:0007669"/>
    <property type="project" value="TreeGrafter"/>
</dbReference>
<dbReference type="EMBL" id="JACHMW010000001">
    <property type="protein sequence ID" value="MBB5847662.1"/>
    <property type="molecule type" value="Genomic_DNA"/>
</dbReference>
<name>A0A7W9JI22_9MICC</name>
<sequence>MIPVLLIEDEERIAAFVTKGMAAEGIAVTTAGTGAEGVGLAMTGAFELVILDLGLPDADGFDVLARIRRQNAHLPVIILTARSSAQDTVEGLTSGADDYMPKPFRFAELLARVRLRLRPGAPAPEPTDSVLRHGDLELDPASHTARVDGRTVALSAREFALAEEFLRSPGQVLSREQLLDGAWGEDFESGSNVVDVYVRYLRAKIGAERILTVRGLGYRLAGEDELSG</sequence>
<dbReference type="Proteomes" id="UP000567246">
    <property type="component" value="Unassembled WGS sequence"/>
</dbReference>
<organism evidence="6 7">
    <name type="scientific">Micrococcus endophyticus</name>
    <dbReference type="NCBI Taxonomy" id="455343"/>
    <lineage>
        <taxon>Bacteria</taxon>
        <taxon>Bacillati</taxon>
        <taxon>Actinomycetota</taxon>
        <taxon>Actinomycetes</taxon>
        <taxon>Micrococcales</taxon>
        <taxon>Micrococcaceae</taxon>
        <taxon>Micrococcus</taxon>
    </lineage>
</organism>
<reference evidence="6 7" key="1">
    <citation type="submission" date="2020-08" db="EMBL/GenBank/DDBJ databases">
        <title>Sequencing the genomes of 1000 actinobacteria strains.</title>
        <authorList>
            <person name="Klenk H.-P."/>
        </authorList>
    </citation>
    <scope>NUCLEOTIDE SEQUENCE [LARGE SCALE GENOMIC DNA]</scope>
    <source>
        <strain evidence="6 7">DSM 17945</strain>
    </source>
</reference>
<dbReference type="InterPro" id="IPR001789">
    <property type="entry name" value="Sig_transdc_resp-reg_receiver"/>
</dbReference>
<evidence type="ECO:0000259" key="4">
    <source>
        <dbReference type="PROSITE" id="PS50110"/>
    </source>
</evidence>
<dbReference type="InterPro" id="IPR039420">
    <property type="entry name" value="WalR-like"/>
</dbReference>
<feature type="modified residue" description="4-aspartylphosphate" evidence="2">
    <location>
        <position position="52"/>
    </location>
</feature>
<dbReference type="PANTHER" id="PTHR48111:SF38">
    <property type="entry name" value="TWO-COMPONENT RESPONSE REGULATOR"/>
    <property type="match status" value="1"/>
</dbReference>
<evidence type="ECO:0000256" key="1">
    <source>
        <dbReference type="ARBA" id="ARBA00023125"/>
    </source>
</evidence>
<dbReference type="PANTHER" id="PTHR48111">
    <property type="entry name" value="REGULATOR OF RPOS"/>
    <property type="match status" value="1"/>
</dbReference>
<dbReference type="SUPFAM" id="SSF52172">
    <property type="entry name" value="CheY-like"/>
    <property type="match status" value="1"/>
</dbReference>
<evidence type="ECO:0000259" key="5">
    <source>
        <dbReference type="PROSITE" id="PS51755"/>
    </source>
</evidence>
<feature type="DNA-binding region" description="OmpR/PhoB-type" evidence="3">
    <location>
        <begin position="128"/>
        <end position="222"/>
    </location>
</feature>
<dbReference type="SMART" id="SM00448">
    <property type="entry name" value="REC"/>
    <property type="match status" value="1"/>
</dbReference>
<comment type="caution">
    <text evidence="6">The sequence shown here is derived from an EMBL/GenBank/DDBJ whole genome shotgun (WGS) entry which is preliminary data.</text>
</comment>
<gene>
    <name evidence="6" type="ORF">HDA33_000226</name>
</gene>
<dbReference type="PROSITE" id="PS50110">
    <property type="entry name" value="RESPONSE_REGULATORY"/>
    <property type="match status" value="1"/>
</dbReference>
<accession>A0A7W9JI22</accession>
<dbReference type="Gene3D" id="3.40.50.2300">
    <property type="match status" value="1"/>
</dbReference>
<dbReference type="RefSeq" id="WP_184169984.1">
    <property type="nucleotide sequence ID" value="NZ_BAABAG010000002.1"/>
</dbReference>
<evidence type="ECO:0000313" key="6">
    <source>
        <dbReference type="EMBL" id="MBB5847662.1"/>
    </source>
</evidence>
<dbReference type="GO" id="GO:0000976">
    <property type="term" value="F:transcription cis-regulatory region binding"/>
    <property type="evidence" value="ECO:0007669"/>
    <property type="project" value="TreeGrafter"/>
</dbReference>
<dbReference type="CDD" id="cd17574">
    <property type="entry name" value="REC_OmpR"/>
    <property type="match status" value="1"/>
</dbReference>
<evidence type="ECO:0000256" key="3">
    <source>
        <dbReference type="PROSITE-ProRule" id="PRU01091"/>
    </source>
</evidence>
<keyword evidence="7" id="KW-1185">Reference proteome</keyword>
<evidence type="ECO:0000313" key="7">
    <source>
        <dbReference type="Proteomes" id="UP000567246"/>
    </source>
</evidence>
<dbReference type="AlphaFoldDB" id="A0A7W9JI22"/>
<dbReference type="Gene3D" id="1.10.10.10">
    <property type="entry name" value="Winged helix-like DNA-binding domain superfamily/Winged helix DNA-binding domain"/>
    <property type="match status" value="1"/>
</dbReference>